<dbReference type="EMBL" id="AP019377">
    <property type="protein sequence ID" value="BBH93873.1"/>
    <property type="molecule type" value="Genomic_DNA"/>
</dbReference>
<dbReference type="PANTHER" id="PTHR43540">
    <property type="entry name" value="PEROXYUREIDOACRYLATE/UREIDOACRYLATE AMIDOHYDROLASE-RELATED"/>
    <property type="match status" value="1"/>
</dbReference>
<evidence type="ECO:0000256" key="1">
    <source>
        <dbReference type="ARBA" id="ARBA00022801"/>
    </source>
</evidence>
<dbReference type="InterPro" id="IPR000868">
    <property type="entry name" value="Isochorismatase-like_dom"/>
</dbReference>
<organism evidence="3">
    <name type="scientific">Thermogemmatispora argillosa</name>
    <dbReference type="NCBI Taxonomy" id="2045280"/>
    <lineage>
        <taxon>Bacteria</taxon>
        <taxon>Bacillati</taxon>
        <taxon>Chloroflexota</taxon>
        <taxon>Ktedonobacteria</taxon>
        <taxon>Thermogemmatisporales</taxon>
        <taxon>Thermogemmatisporaceae</taxon>
        <taxon>Thermogemmatispora</taxon>
    </lineage>
</organism>
<feature type="domain" description="Isochorismatase-like" evidence="2">
    <location>
        <begin position="27"/>
        <end position="114"/>
    </location>
</feature>
<accession>A0A455SZI5</accession>
<dbReference type="InterPro" id="IPR050272">
    <property type="entry name" value="Isochorismatase-like_hydrls"/>
</dbReference>
<name>A0A455SZI5_9CHLR</name>
<dbReference type="Gene3D" id="3.40.50.850">
    <property type="entry name" value="Isochorismatase-like"/>
    <property type="match status" value="1"/>
</dbReference>
<dbReference type="InterPro" id="IPR036380">
    <property type="entry name" value="Isochorismatase-like_sf"/>
</dbReference>
<protein>
    <submittedName>
        <fullName evidence="3">Hypothetical isochorismatase hydrolase</fullName>
    </submittedName>
</protein>
<dbReference type="SUPFAM" id="SSF52499">
    <property type="entry name" value="Isochorismatase-like hydrolases"/>
    <property type="match status" value="1"/>
</dbReference>
<dbReference type="GO" id="GO:0016787">
    <property type="term" value="F:hydrolase activity"/>
    <property type="evidence" value="ECO:0007669"/>
    <property type="project" value="UniProtKB-KW"/>
</dbReference>
<proteinExistence type="predicted"/>
<evidence type="ECO:0000259" key="2">
    <source>
        <dbReference type="Pfam" id="PF00857"/>
    </source>
</evidence>
<gene>
    <name evidence="3" type="ORF">KTA_20720</name>
</gene>
<dbReference type="AlphaFoldDB" id="A0A455SZI5"/>
<dbReference type="Pfam" id="PF00857">
    <property type="entry name" value="Isochorismatase"/>
    <property type="match status" value="2"/>
</dbReference>
<keyword evidence="1 3" id="KW-0378">Hydrolase</keyword>
<feature type="domain" description="Isochorismatase-like" evidence="2">
    <location>
        <begin position="133"/>
        <end position="205"/>
    </location>
</feature>
<reference evidence="3" key="1">
    <citation type="submission" date="2018-12" db="EMBL/GenBank/DDBJ databases">
        <title>Novel natural products biosynthetic potential of the class Ktedonobacteria.</title>
        <authorList>
            <person name="Zheng Y."/>
            <person name="Saitou A."/>
            <person name="Wang C.M."/>
            <person name="Toyoda A."/>
            <person name="Minakuchi Y."/>
            <person name="Sekiguchi Y."/>
            <person name="Ueda K."/>
            <person name="Takano H."/>
            <person name="Sakai Y."/>
            <person name="Yokota A."/>
            <person name="Yabe S."/>
        </authorList>
    </citation>
    <scope>NUCLEOTIDE SEQUENCE</scope>
    <source>
        <strain evidence="3">A3-2</strain>
    </source>
</reference>
<sequence>MLIGLSAERSLMSFMDHYTEPDFTTVALIVIEMQRDFLEGQPAGMIGTTAILPRIVRLLQAFRSAERPIVHVVRLYLADGSNVDLCYRSAVEQGASWVLAGSSGGEIVPELLPDRFSRLETQRLLSGHIQYLWPGEVVIYKPRWGAFYSTPLEDYLRRAQVSTLVFCGCNFPHALRTTLYEASERDFRLVLVEDAVAGLYEQGKQELRAIGVSMMGSAEVVARLERCRADAARAAVKEQETGEDGPGAR</sequence>
<dbReference type="CDD" id="cd00431">
    <property type="entry name" value="cysteine_hydrolases"/>
    <property type="match status" value="1"/>
</dbReference>
<evidence type="ECO:0000313" key="3">
    <source>
        <dbReference type="EMBL" id="BBH93873.1"/>
    </source>
</evidence>